<dbReference type="GO" id="GO:0032259">
    <property type="term" value="P:methylation"/>
    <property type="evidence" value="ECO:0007669"/>
    <property type="project" value="UniProtKB-KW"/>
</dbReference>
<gene>
    <name evidence="7" type="ORF">KK083_16150</name>
</gene>
<feature type="domain" description="CheR-type methyltransferase" evidence="6">
    <location>
        <begin position="1"/>
        <end position="278"/>
    </location>
</feature>
<evidence type="ECO:0000259" key="6">
    <source>
        <dbReference type="PROSITE" id="PS50123"/>
    </source>
</evidence>
<proteinExistence type="predicted"/>
<evidence type="ECO:0000256" key="1">
    <source>
        <dbReference type="ARBA" id="ARBA00001541"/>
    </source>
</evidence>
<keyword evidence="5" id="KW-0949">S-adenosyl-L-methionine</keyword>
<dbReference type="InterPro" id="IPR022642">
    <property type="entry name" value="CheR_C"/>
</dbReference>
<accession>A0AAP2GNV8</accession>
<dbReference type="Pfam" id="PF03705">
    <property type="entry name" value="CheR_N"/>
    <property type="match status" value="1"/>
</dbReference>
<protein>
    <recommendedName>
        <fullName evidence="2">protein-glutamate O-methyltransferase</fullName>
        <ecNumber evidence="2">2.1.1.80</ecNumber>
    </recommendedName>
</protein>
<evidence type="ECO:0000256" key="3">
    <source>
        <dbReference type="ARBA" id="ARBA00022603"/>
    </source>
</evidence>
<evidence type="ECO:0000256" key="2">
    <source>
        <dbReference type="ARBA" id="ARBA00012534"/>
    </source>
</evidence>
<dbReference type="SUPFAM" id="SSF47757">
    <property type="entry name" value="Chemotaxis receptor methyltransferase CheR, N-terminal domain"/>
    <property type="match status" value="1"/>
</dbReference>
<evidence type="ECO:0000313" key="7">
    <source>
        <dbReference type="EMBL" id="MBT1698423.1"/>
    </source>
</evidence>
<dbReference type="GO" id="GO:0008983">
    <property type="term" value="F:protein-glutamate O-methyltransferase activity"/>
    <property type="evidence" value="ECO:0007669"/>
    <property type="project" value="UniProtKB-EC"/>
</dbReference>
<dbReference type="SMART" id="SM00138">
    <property type="entry name" value="MeTrc"/>
    <property type="match status" value="1"/>
</dbReference>
<evidence type="ECO:0000256" key="4">
    <source>
        <dbReference type="ARBA" id="ARBA00022679"/>
    </source>
</evidence>
<dbReference type="Proteomes" id="UP001319200">
    <property type="component" value="Unassembled WGS sequence"/>
</dbReference>
<dbReference type="InterPro" id="IPR022641">
    <property type="entry name" value="CheR_N"/>
</dbReference>
<evidence type="ECO:0000313" key="8">
    <source>
        <dbReference type="Proteomes" id="UP001319200"/>
    </source>
</evidence>
<dbReference type="Pfam" id="PF01739">
    <property type="entry name" value="CheR"/>
    <property type="match status" value="1"/>
</dbReference>
<dbReference type="RefSeq" id="WP_254164567.1">
    <property type="nucleotide sequence ID" value="NZ_JAHESF010000015.1"/>
</dbReference>
<dbReference type="EC" id="2.1.1.80" evidence="2"/>
<dbReference type="EMBL" id="JAHESF010000015">
    <property type="protein sequence ID" value="MBT1698423.1"/>
    <property type="molecule type" value="Genomic_DNA"/>
</dbReference>
<keyword evidence="8" id="KW-1185">Reference proteome</keyword>
<dbReference type="Gene3D" id="3.40.50.150">
    <property type="entry name" value="Vaccinia Virus protein VP39"/>
    <property type="match status" value="1"/>
</dbReference>
<dbReference type="CDD" id="cd02440">
    <property type="entry name" value="AdoMet_MTases"/>
    <property type="match status" value="1"/>
</dbReference>
<dbReference type="PROSITE" id="PS50123">
    <property type="entry name" value="CHER"/>
    <property type="match status" value="1"/>
</dbReference>
<dbReference type="InterPro" id="IPR026024">
    <property type="entry name" value="Chemotaxis_MeTrfase_CheR"/>
</dbReference>
<reference evidence="7 8" key="1">
    <citation type="submission" date="2021-05" db="EMBL/GenBank/DDBJ databases">
        <title>A Polyphasic approach of four new species of the genus Ohtaekwangia: Ohtaekwangia histidinii sp. nov., Ohtaekwangia cretensis sp. nov., Ohtaekwangia indiensis sp. nov., Ohtaekwangia reichenbachii sp. nov. from diverse environment.</title>
        <authorList>
            <person name="Octaviana S."/>
        </authorList>
    </citation>
    <scope>NUCLEOTIDE SEQUENCE [LARGE SCALE GENOMIC DNA]</scope>
    <source>
        <strain evidence="7 8">PWU4</strain>
    </source>
</reference>
<comment type="caution">
    <text evidence="7">The sequence shown here is derived from an EMBL/GenBank/DDBJ whole genome shotgun (WGS) entry which is preliminary data.</text>
</comment>
<sequence length="278" mass="32231">MSDSILKISERDFERLRGFIYQACGINLSKQKKVLVESRLQKRLVAHAMSSFSTYCDYVMNSMEGQAEIVHLIDSVATNKTDFFREPGHFEFLEREALPSFSRLRMPRPFKVWSSACSTGEEPYTLAMVLEEFYNSNPSFEYRIVASDISTKVLEKAVKGVYDERTITGIPMSLRKRYLLRSKNQENPTIRIAPGLRSKVAFKRINLTDSVLEVEPDFDAVFCRNVLIYFDRQTQEQVVRKLLSKLRLGGYLFIGHSESIYHMQLPVKQLRPTVFQRV</sequence>
<dbReference type="InterPro" id="IPR029063">
    <property type="entry name" value="SAM-dependent_MTases_sf"/>
</dbReference>
<dbReference type="SUPFAM" id="SSF53335">
    <property type="entry name" value="S-adenosyl-L-methionine-dependent methyltransferases"/>
    <property type="match status" value="1"/>
</dbReference>
<dbReference type="PANTHER" id="PTHR24422">
    <property type="entry name" value="CHEMOTAXIS PROTEIN METHYLTRANSFERASE"/>
    <property type="match status" value="1"/>
</dbReference>
<keyword evidence="3" id="KW-0489">Methyltransferase</keyword>
<dbReference type="PRINTS" id="PR00996">
    <property type="entry name" value="CHERMTFRASE"/>
</dbReference>
<dbReference type="PANTHER" id="PTHR24422:SF26">
    <property type="entry name" value="CHEMOTAXIS PROTEIN METHYLTRANSFERASE"/>
    <property type="match status" value="1"/>
</dbReference>
<dbReference type="AlphaFoldDB" id="A0AAP2GNV8"/>
<dbReference type="InterPro" id="IPR000780">
    <property type="entry name" value="CheR_MeTrfase"/>
</dbReference>
<evidence type="ECO:0000256" key="5">
    <source>
        <dbReference type="ARBA" id="ARBA00022691"/>
    </source>
</evidence>
<organism evidence="7 8">
    <name type="scientific">Chryseosolibacter histidini</name>
    <dbReference type="NCBI Taxonomy" id="2782349"/>
    <lineage>
        <taxon>Bacteria</taxon>
        <taxon>Pseudomonadati</taxon>
        <taxon>Bacteroidota</taxon>
        <taxon>Cytophagia</taxon>
        <taxon>Cytophagales</taxon>
        <taxon>Chryseotaleaceae</taxon>
        <taxon>Chryseosolibacter</taxon>
    </lineage>
</organism>
<dbReference type="InterPro" id="IPR036804">
    <property type="entry name" value="CheR_N_sf"/>
</dbReference>
<comment type="catalytic activity">
    <reaction evidence="1">
        <text>L-glutamyl-[protein] + S-adenosyl-L-methionine = [protein]-L-glutamate 5-O-methyl ester + S-adenosyl-L-homocysteine</text>
        <dbReference type="Rhea" id="RHEA:24452"/>
        <dbReference type="Rhea" id="RHEA-COMP:10208"/>
        <dbReference type="Rhea" id="RHEA-COMP:10311"/>
        <dbReference type="ChEBI" id="CHEBI:29973"/>
        <dbReference type="ChEBI" id="CHEBI:57856"/>
        <dbReference type="ChEBI" id="CHEBI:59789"/>
        <dbReference type="ChEBI" id="CHEBI:82795"/>
        <dbReference type="EC" id="2.1.1.80"/>
    </reaction>
</comment>
<name>A0AAP2GNV8_9BACT</name>
<keyword evidence="4" id="KW-0808">Transferase</keyword>
<dbReference type="InterPro" id="IPR050903">
    <property type="entry name" value="Bact_Chemotaxis_MeTrfase"/>
</dbReference>
<dbReference type="PIRSF" id="PIRSF000410">
    <property type="entry name" value="CheR"/>
    <property type="match status" value="1"/>
</dbReference>
<dbReference type="Gene3D" id="1.10.155.10">
    <property type="entry name" value="Chemotaxis receptor methyltransferase CheR, N-terminal domain"/>
    <property type="match status" value="1"/>
</dbReference>